<dbReference type="InterPro" id="IPR058031">
    <property type="entry name" value="AAA_lid_NorR"/>
</dbReference>
<dbReference type="Gene3D" id="3.30.450.40">
    <property type="match status" value="1"/>
</dbReference>
<evidence type="ECO:0000313" key="6">
    <source>
        <dbReference type="EMBL" id="KKY01455.1"/>
    </source>
</evidence>
<keyword evidence="1" id="KW-0547">Nucleotide-binding</keyword>
<dbReference type="Proteomes" id="UP000034407">
    <property type="component" value="Unassembled WGS sequence"/>
</dbReference>
<keyword evidence="3" id="KW-0805">Transcription regulation</keyword>
<dbReference type="InterPro" id="IPR027417">
    <property type="entry name" value="P-loop_NTPase"/>
</dbReference>
<dbReference type="PATRIC" id="fig|1629550.3.peg.1133"/>
<proteinExistence type="predicted"/>
<gene>
    <name evidence="6" type="ORF">VN21_08485</name>
</gene>
<evidence type="ECO:0000259" key="5">
    <source>
        <dbReference type="PROSITE" id="PS50045"/>
    </source>
</evidence>
<keyword evidence="4" id="KW-0804">Transcription</keyword>
<dbReference type="InterPro" id="IPR025662">
    <property type="entry name" value="Sigma_54_int_dom_ATP-bd_1"/>
</dbReference>
<dbReference type="PROSITE" id="PS00675">
    <property type="entry name" value="SIGMA54_INTERACT_1"/>
    <property type="match status" value="1"/>
</dbReference>
<dbReference type="OrthoDB" id="9803970at2"/>
<evidence type="ECO:0000256" key="2">
    <source>
        <dbReference type="ARBA" id="ARBA00022840"/>
    </source>
</evidence>
<dbReference type="Gene3D" id="1.10.10.60">
    <property type="entry name" value="Homeodomain-like"/>
    <property type="match status" value="1"/>
</dbReference>
<dbReference type="PANTHER" id="PTHR32071:SF57">
    <property type="entry name" value="C4-DICARBOXYLATE TRANSPORT TRANSCRIPTIONAL REGULATORY PROTEIN DCTD"/>
    <property type="match status" value="1"/>
</dbReference>
<keyword evidence="7" id="KW-1185">Reference proteome</keyword>
<dbReference type="EMBL" id="LBBT01000184">
    <property type="protein sequence ID" value="KKY01455.1"/>
    <property type="molecule type" value="Genomic_DNA"/>
</dbReference>
<dbReference type="SUPFAM" id="SSF52540">
    <property type="entry name" value="P-loop containing nucleoside triphosphate hydrolases"/>
    <property type="match status" value="1"/>
</dbReference>
<dbReference type="RefSeq" id="WP_046822863.1">
    <property type="nucleotide sequence ID" value="NZ_JBCLWQ010000002.1"/>
</dbReference>
<name>A0A0M3DFR1_9FIRM</name>
<evidence type="ECO:0000256" key="4">
    <source>
        <dbReference type="ARBA" id="ARBA00023163"/>
    </source>
</evidence>
<reference evidence="6 7" key="1">
    <citation type="submission" date="2015-04" db="EMBL/GenBank/DDBJ databases">
        <title>Microcin producing Clostridium sp. JC272T.</title>
        <authorList>
            <person name="Jyothsna T."/>
            <person name="Sasikala C."/>
            <person name="Ramana C."/>
        </authorList>
    </citation>
    <scope>NUCLEOTIDE SEQUENCE [LARGE SCALE GENOMIC DNA]</scope>
    <source>
        <strain evidence="6 7">JC272</strain>
    </source>
</reference>
<dbReference type="Gene3D" id="1.10.8.60">
    <property type="match status" value="1"/>
</dbReference>
<dbReference type="Gene3D" id="3.40.50.300">
    <property type="entry name" value="P-loop containing nucleotide triphosphate hydrolases"/>
    <property type="match status" value="1"/>
</dbReference>
<sequence length="598" mass="68202">MASMLKQVQEEMTKYVETIASVLNVDIEIVDDRLVRIGGSGIYKYKENEVLVSSGYIYSQVISTGNDITVVDIASHEICSNCSRLSKCLDKMILAVPIKYSGRTIGVIGAISTDKEKKKEVRKKLKSYLEFIHHISDLISIKVNEFEDSKYIDKEMEMFRDIIDNIEKGVLILDPGRKISYINNIAKKRLNIFDDPIGKLVEIRAIEQNEDNNEMLSFSIDDKVYHTTYKIIPVHPYINNYDKLLIFDEVKENKDQKINTKWEVKKIDSIIGNSEAMKLVKIRTKRVAQSNSTVLITGESGTGKELIAKSIHAEGNRCTKPFIAINCAAIPEALLESELFGYAKGAFSGASNEGKIGKFELANTGVIFLDEIGDLSVHLQAKLLRVLQERKLVRIGSNKIIDLDIRVIAATNQNILDLVNSGKFRSDLYYRLNVMPINLPPLRDRKEDIKDIFMNILTRYSIEFDIDVKKIEESVMNKLINYYWPGNIRELENSAEYMMNIIGEDGIISEDMLPIDIIKYYEKNNSKIKEISTTNKNTNSSNIVRIDNYEDILTMKELELFYINSILDKYGRDTKAKKEIAKKLGIGVSTLYRKLDEN</sequence>
<dbReference type="InterPro" id="IPR002078">
    <property type="entry name" value="Sigma_54_int"/>
</dbReference>
<dbReference type="AlphaFoldDB" id="A0A0M3DFR1"/>
<evidence type="ECO:0000256" key="1">
    <source>
        <dbReference type="ARBA" id="ARBA00022741"/>
    </source>
</evidence>
<dbReference type="FunFam" id="3.40.50.300:FF:000006">
    <property type="entry name" value="DNA-binding transcriptional regulator NtrC"/>
    <property type="match status" value="1"/>
</dbReference>
<accession>A0A0M3DFR1</accession>
<feature type="domain" description="Sigma-54 factor interaction" evidence="5">
    <location>
        <begin position="270"/>
        <end position="500"/>
    </location>
</feature>
<dbReference type="PANTHER" id="PTHR32071">
    <property type="entry name" value="TRANSCRIPTIONAL REGULATORY PROTEIN"/>
    <property type="match status" value="1"/>
</dbReference>
<evidence type="ECO:0000256" key="3">
    <source>
        <dbReference type="ARBA" id="ARBA00023015"/>
    </source>
</evidence>
<dbReference type="SMART" id="SM00382">
    <property type="entry name" value="AAA"/>
    <property type="match status" value="1"/>
</dbReference>
<dbReference type="GO" id="GO:0005524">
    <property type="term" value="F:ATP binding"/>
    <property type="evidence" value="ECO:0007669"/>
    <property type="project" value="UniProtKB-KW"/>
</dbReference>
<dbReference type="Pfam" id="PF25601">
    <property type="entry name" value="AAA_lid_14"/>
    <property type="match status" value="1"/>
</dbReference>
<protein>
    <submittedName>
        <fullName evidence="6">Fis family transcriptional regulator</fullName>
    </submittedName>
</protein>
<dbReference type="InterPro" id="IPR003593">
    <property type="entry name" value="AAA+_ATPase"/>
</dbReference>
<comment type="caution">
    <text evidence="6">The sequence shown here is derived from an EMBL/GenBank/DDBJ whole genome shotgun (WGS) entry which is preliminary data.</text>
</comment>
<dbReference type="PROSITE" id="PS00688">
    <property type="entry name" value="SIGMA54_INTERACT_3"/>
    <property type="match status" value="1"/>
</dbReference>
<dbReference type="CDD" id="cd00009">
    <property type="entry name" value="AAA"/>
    <property type="match status" value="1"/>
</dbReference>
<dbReference type="GO" id="GO:0006355">
    <property type="term" value="P:regulation of DNA-templated transcription"/>
    <property type="evidence" value="ECO:0007669"/>
    <property type="project" value="InterPro"/>
</dbReference>
<dbReference type="Pfam" id="PF00158">
    <property type="entry name" value="Sigma54_activat"/>
    <property type="match status" value="1"/>
</dbReference>
<evidence type="ECO:0000313" key="7">
    <source>
        <dbReference type="Proteomes" id="UP000034407"/>
    </source>
</evidence>
<keyword evidence="2" id="KW-0067">ATP-binding</keyword>
<dbReference type="PROSITE" id="PS50045">
    <property type="entry name" value="SIGMA54_INTERACT_4"/>
    <property type="match status" value="1"/>
</dbReference>
<dbReference type="InterPro" id="IPR029016">
    <property type="entry name" value="GAF-like_dom_sf"/>
</dbReference>
<dbReference type="InterPro" id="IPR025944">
    <property type="entry name" value="Sigma_54_int_dom_CS"/>
</dbReference>
<organism evidence="6 7">
    <name type="scientific">Paraclostridium benzoelyticum</name>
    <dbReference type="NCBI Taxonomy" id="1629550"/>
    <lineage>
        <taxon>Bacteria</taxon>
        <taxon>Bacillati</taxon>
        <taxon>Bacillota</taxon>
        <taxon>Clostridia</taxon>
        <taxon>Peptostreptococcales</taxon>
        <taxon>Peptostreptococcaceae</taxon>
        <taxon>Paraclostridium</taxon>
    </lineage>
</organism>